<feature type="compositionally biased region" description="Low complexity" evidence="1">
    <location>
        <begin position="182"/>
        <end position="196"/>
    </location>
</feature>
<feature type="compositionally biased region" description="Acidic residues" evidence="1">
    <location>
        <begin position="209"/>
        <end position="240"/>
    </location>
</feature>
<dbReference type="OrthoDB" id="8197587at2759"/>
<dbReference type="EMBL" id="CVRI01000012">
    <property type="protein sequence ID" value="CRK89396.1"/>
    <property type="molecule type" value="Genomic_DNA"/>
</dbReference>
<name>A0A1J1HPS3_9DIPT</name>
<evidence type="ECO:0000256" key="1">
    <source>
        <dbReference type="SAM" id="MobiDB-lite"/>
    </source>
</evidence>
<feature type="signal peptide" evidence="2">
    <location>
        <begin position="1"/>
        <end position="17"/>
    </location>
</feature>
<evidence type="ECO:0000313" key="3">
    <source>
        <dbReference type="EMBL" id="CRK89396.1"/>
    </source>
</evidence>
<evidence type="ECO:0000313" key="4">
    <source>
        <dbReference type="Proteomes" id="UP000183832"/>
    </source>
</evidence>
<accession>A0A1J1HPS3</accession>
<proteinExistence type="predicted"/>
<feature type="compositionally biased region" description="Basic and acidic residues" evidence="1">
    <location>
        <begin position="144"/>
        <end position="159"/>
    </location>
</feature>
<dbReference type="AlphaFoldDB" id="A0A1J1HPS3"/>
<evidence type="ECO:0000256" key="2">
    <source>
        <dbReference type="SAM" id="SignalP"/>
    </source>
</evidence>
<gene>
    <name evidence="3" type="ORF">CLUMA_CG003148</name>
</gene>
<protein>
    <submittedName>
        <fullName evidence="3">CLUMA_CG003148, isoform A</fullName>
    </submittedName>
</protein>
<feature type="region of interest" description="Disordered" evidence="1">
    <location>
        <begin position="144"/>
        <end position="241"/>
    </location>
</feature>
<reference evidence="3 4" key="1">
    <citation type="submission" date="2015-04" db="EMBL/GenBank/DDBJ databases">
        <authorList>
            <person name="Syromyatnikov M.Y."/>
            <person name="Popov V.N."/>
        </authorList>
    </citation>
    <scope>NUCLEOTIDE SEQUENCE [LARGE SCALE GENOMIC DNA]</scope>
</reference>
<dbReference type="STRING" id="568069.A0A1J1HPS3"/>
<sequence length="324" mass="36435">MMKVLVVVCALFSLSLGFPDKLPPYPAKGWKPQGARLELPKQKYGTPREERKDADGVESTTLSNDYLPPTTPTQDETDMLKVQGLPSADASSQFQPDRKSNIQARPILARIQTPVFVGHPFLLSPMFAPQFAPSSAQLKEISFERVEEPSDENKPKDDVQQLPVQSENVQPHRAYGPPVSTNNIPPENNNNNAPEPSQEEDEEKKPQEPQDDDDDDDEEEDDEDEDENDEILDDGDDEEGTVIAISNAQANANYVDEKQQGQVGQYYILLPDNSLQKVRFATQQTEEDRQINGFSAQLRYSPVEAIRDPVYGYDEQGKLVRLYK</sequence>
<keyword evidence="4" id="KW-1185">Reference proteome</keyword>
<feature type="chain" id="PRO_5013244214" evidence="2">
    <location>
        <begin position="18"/>
        <end position="324"/>
    </location>
</feature>
<organism evidence="3 4">
    <name type="scientific">Clunio marinus</name>
    <dbReference type="NCBI Taxonomy" id="568069"/>
    <lineage>
        <taxon>Eukaryota</taxon>
        <taxon>Metazoa</taxon>
        <taxon>Ecdysozoa</taxon>
        <taxon>Arthropoda</taxon>
        <taxon>Hexapoda</taxon>
        <taxon>Insecta</taxon>
        <taxon>Pterygota</taxon>
        <taxon>Neoptera</taxon>
        <taxon>Endopterygota</taxon>
        <taxon>Diptera</taxon>
        <taxon>Nematocera</taxon>
        <taxon>Chironomoidea</taxon>
        <taxon>Chironomidae</taxon>
        <taxon>Clunio</taxon>
    </lineage>
</organism>
<feature type="compositionally biased region" description="Basic and acidic residues" evidence="1">
    <location>
        <begin position="38"/>
        <end position="55"/>
    </location>
</feature>
<keyword evidence="2" id="KW-0732">Signal</keyword>
<dbReference type="Proteomes" id="UP000183832">
    <property type="component" value="Unassembled WGS sequence"/>
</dbReference>
<feature type="region of interest" description="Disordered" evidence="1">
    <location>
        <begin position="29"/>
        <end position="77"/>
    </location>
</feature>